<sequence length="623" mass="68340">MGTRRKNTLHTALPDGGCAPAGNDTGYHLGHSFGIQWPTARTSRDLDGELPSPGSTACSEGIYTYLDIKFWLHHPRNAGKAIDSNNYAIKDDHPEINLYYQLHTLIQQHFNEIEAAIAKSAAKNKNNQAVSKSETSTTQKVKGQVKSLVNGATIAFFNGGYSKHRGKSRHWMAFVPSKAELMVSRFIDPYGRLNSSIAGPISAMGLGCMLSITGGTRGPTTHASTASISNHQVNLISLLTPGVEHANWSPLQVSTLVTRIEVNGETVFTHLKDTPVRWAIIQSDKVQQPAEPLEDVRKDRACDRSGGALVSEEAEAHADNDLTQLPDVEFNIDGLVAGRATAEVGDAQKIDSGIMVVLKNEERESLTLTDEGKRNMMMKLPAKEIDKKQFELAGRNHQRNVSIVSAEGKRARDELCSLHVILSTTVVNLLAQAVSSQTAPTITLCHGSILEQDRPHLGRQFYYYLSPPTRWVELRCVCRGMPANKSTGSSQQNNGALTKVVAHCFYSLCNIHRNAWLQTPSTAMRAQQTATLNSIYINYIRRLPQSSTIVSCSKAVEAAFTVAKKNPNMADMPLGRSDHDGRRFTCHMHRHSGIITEHAITSDLSNVAREGSMLSKTVNVKMD</sequence>
<gene>
    <name evidence="1" type="ORF">NM208_g4519</name>
</gene>
<comment type="caution">
    <text evidence="1">The sequence shown here is derived from an EMBL/GenBank/DDBJ whole genome shotgun (WGS) entry which is preliminary data.</text>
</comment>
<reference evidence="1" key="1">
    <citation type="submission" date="2022-08" db="EMBL/GenBank/DDBJ databases">
        <title>Genome Sequence of Fusarium decemcellulare.</title>
        <authorList>
            <person name="Buettner E."/>
        </authorList>
    </citation>
    <scope>NUCLEOTIDE SEQUENCE</scope>
    <source>
        <strain evidence="1">Babe19</strain>
    </source>
</reference>
<keyword evidence="2" id="KW-1185">Reference proteome</keyword>
<dbReference type="Proteomes" id="UP001148629">
    <property type="component" value="Unassembled WGS sequence"/>
</dbReference>
<dbReference type="EMBL" id="JANRMS010000341">
    <property type="protein sequence ID" value="KAJ3541620.1"/>
    <property type="molecule type" value="Genomic_DNA"/>
</dbReference>
<proteinExistence type="predicted"/>
<name>A0ACC1SKC5_9HYPO</name>
<organism evidence="1 2">
    <name type="scientific">Fusarium decemcellulare</name>
    <dbReference type="NCBI Taxonomy" id="57161"/>
    <lineage>
        <taxon>Eukaryota</taxon>
        <taxon>Fungi</taxon>
        <taxon>Dikarya</taxon>
        <taxon>Ascomycota</taxon>
        <taxon>Pezizomycotina</taxon>
        <taxon>Sordariomycetes</taxon>
        <taxon>Hypocreomycetidae</taxon>
        <taxon>Hypocreales</taxon>
        <taxon>Nectriaceae</taxon>
        <taxon>Fusarium</taxon>
        <taxon>Fusarium decemcellulare species complex</taxon>
    </lineage>
</organism>
<protein>
    <submittedName>
        <fullName evidence="1">Uncharacterized protein</fullName>
    </submittedName>
</protein>
<evidence type="ECO:0000313" key="1">
    <source>
        <dbReference type="EMBL" id="KAJ3541620.1"/>
    </source>
</evidence>
<evidence type="ECO:0000313" key="2">
    <source>
        <dbReference type="Proteomes" id="UP001148629"/>
    </source>
</evidence>
<accession>A0ACC1SKC5</accession>